<dbReference type="FunFam" id="3.40.1190.20:FF:000003">
    <property type="entry name" value="Phosphomethylpyrimidine kinase ThiD"/>
    <property type="match status" value="1"/>
</dbReference>
<reference evidence="18" key="1">
    <citation type="journal article" date="2008" name="Genome Res.">
        <title>The genome of Pelotomaculum thermopropionicum reveals niche-associated evolution in anaerobic microbiota.</title>
        <authorList>
            <person name="Kosaka T."/>
            <person name="Kato S."/>
            <person name="Shimoyama T."/>
            <person name="Ishii S."/>
            <person name="Abe T."/>
            <person name="Watanabe K."/>
        </authorList>
    </citation>
    <scope>NUCLEOTIDE SEQUENCE [LARGE SCALE GENOMIC DNA]</scope>
    <source>
        <strain evidence="18">DSM 13744 / JCM 10971 / SI</strain>
    </source>
</reference>
<evidence type="ECO:0000256" key="12">
    <source>
        <dbReference type="ARBA" id="ARBA00022977"/>
    </source>
</evidence>
<dbReference type="GO" id="GO:0009228">
    <property type="term" value="P:thiamine biosynthetic process"/>
    <property type="evidence" value="ECO:0007669"/>
    <property type="project" value="UniProtKB-KW"/>
</dbReference>
<dbReference type="KEGG" id="pth:PTH_0925"/>
<comment type="pathway">
    <text evidence="3">Cofactor biosynthesis; thiamine diphosphate biosynthesis; 4-amino-2-methyl-5-diphosphomethylpyrimidine from 5-amino-1-(5-phospho-D-ribosyl)imidazole: step 3/3.</text>
</comment>
<dbReference type="NCBIfam" id="TIGR00097">
    <property type="entry name" value="HMP-P_kinase"/>
    <property type="match status" value="1"/>
</dbReference>
<accession>A5D3T3</accession>
<dbReference type="GO" id="GO:0005524">
    <property type="term" value="F:ATP binding"/>
    <property type="evidence" value="ECO:0007669"/>
    <property type="project" value="UniProtKB-KW"/>
</dbReference>
<dbReference type="Gene3D" id="3.40.1190.20">
    <property type="match status" value="1"/>
</dbReference>
<dbReference type="Pfam" id="PF08543">
    <property type="entry name" value="Phos_pyr_kin"/>
    <property type="match status" value="1"/>
</dbReference>
<keyword evidence="9" id="KW-0547">Nucleotide-binding</keyword>
<dbReference type="GO" id="GO:0005829">
    <property type="term" value="C:cytosol"/>
    <property type="evidence" value="ECO:0007669"/>
    <property type="project" value="TreeGrafter"/>
</dbReference>
<keyword evidence="10 17" id="KW-0418">Kinase</keyword>
<name>A5D3T3_PELTS</name>
<evidence type="ECO:0000256" key="14">
    <source>
        <dbReference type="ARBA" id="ARBA00042102"/>
    </source>
</evidence>
<keyword evidence="18" id="KW-1185">Reference proteome</keyword>
<comment type="similarity">
    <text evidence="4">Belongs to the ThiD family.</text>
</comment>
<dbReference type="GO" id="GO:0008902">
    <property type="term" value="F:hydroxymethylpyrimidine kinase activity"/>
    <property type="evidence" value="ECO:0007669"/>
    <property type="project" value="UniProtKB-EC"/>
</dbReference>
<feature type="domain" description="Pyridoxamine kinase/Phosphomethylpyrimidine kinase" evidence="16">
    <location>
        <begin position="11"/>
        <end position="250"/>
    </location>
</feature>
<keyword evidence="11" id="KW-0067">ATP-binding</keyword>
<evidence type="ECO:0000256" key="11">
    <source>
        <dbReference type="ARBA" id="ARBA00022840"/>
    </source>
</evidence>
<evidence type="ECO:0000256" key="5">
    <source>
        <dbReference type="ARBA" id="ARBA00012135"/>
    </source>
</evidence>
<evidence type="ECO:0000256" key="3">
    <source>
        <dbReference type="ARBA" id="ARBA00004769"/>
    </source>
</evidence>
<dbReference type="AlphaFoldDB" id="A5D3T3"/>
<dbReference type="PANTHER" id="PTHR20858">
    <property type="entry name" value="PHOSPHOMETHYLPYRIMIDINE KINASE"/>
    <property type="match status" value="1"/>
</dbReference>
<dbReference type="GO" id="GO:0008972">
    <property type="term" value="F:phosphomethylpyrimidine kinase activity"/>
    <property type="evidence" value="ECO:0007669"/>
    <property type="project" value="UniProtKB-EC"/>
</dbReference>
<dbReference type="STRING" id="370438.PTH_0925"/>
<evidence type="ECO:0000256" key="1">
    <source>
        <dbReference type="ARBA" id="ARBA00000151"/>
    </source>
</evidence>
<evidence type="ECO:0000256" key="8">
    <source>
        <dbReference type="ARBA" id="ARBA00022679"/>
    </source>
</evidence>
<evidence type="ECO:0000259" key="16">
    <source>
        <dbReference type="Pfam" id="PF08543"/>
    </source>
</evidence>
<protein>
    <recommendedName>
        <fullName evidence="7">Hydroxymethylpyrimidine/phosphomethylpyrimidine kinase</fullName>
        <ecNumber evidence="5">2.7.1.49</ecNumber>
        <ecNumber evidence="6">2.7.4.7</ecNumber>
    </recommendedName>
    <alternativeName>
        <fullName evidence="14">Hydroxymethylpyrimidine kinase</fullName>
    </alternativeName>
    <alternativeName>
        <fullName evidence="15">Hydroxymethylpyrimidine phosphate kinase</fullName>
    </alternativeName>
</protein>
<dbReference type="EC" id="2.7.4.7" evidence="6"/>
<evidence type="ECO:0000256" key="7">
    <source>
        <dbReference type="ARBA" id="ARBA00019161"/>
    </source>
</evidence>
<dbReference type="InterPro" id="IPR029056">
    <property type="entry name" value="Ribokinase-like"/>
</dbReference>
<organism evidence="17 18">
    <name type="scientific">Pelotomaculum thermopropionicum (strain DSM 13744 / JCM 10971 / SI)</name>
    <dbReference type="NCBI Taxonomy" id="370438"/>
    <lineage>
        <taxon>Bacteria</taxon>
        <taxon>Bacillati</taxon>
        <taxon>Bacillota</taxon>
        <taxon>Clostridia</taxon>
        <taxon>Eubacteriales</taxon>
        <taxon>Desulfotomaculaceae</taxon>
        <taxon>Pelotomaculum</taxon>
    </lineage>
</organism>
<dbReference type="InterPro" id="IPR004399">
    <property type="entry name" value="HMP/HMP-P_kinase_dom"/>
</dbReference>
<evidence type="ECO:0000256" key="9">
    <source>
        <dbReference type="ARBA" id="ARBA00022741"/>
    </source>
</evidence>
<dbReference type="EMBL" id="AP009389">
    <property type="protein sequence ID" value="BAF59106.1"/>
    <property type="molecule type" value="Genomic_DNA"/>
</dbReference>
<sequence length="263" mass="28039">MKVALTIAGSDSCGGAGIQADLKTFGALGVYGMSVITAVTAQNSKAVLGVREMDAAFVREQIDCLFEDIRIDAVKIGMVSNIEIIDVIGECLKKNRAANIVVDPVMVSKSGYPLLRPEAVNELIKVLFPLAEVVTPNLAEAELITGDKIENTGQMERAAVKIYRLGGAKVIVKGGHLTEGAADVYYDGREFRHFKGTRIENKNTHGTGCTFSSAIAAFLARGCPLDQAVGRAKEYVSGAIRNSLKLGGGTDLINHFYHLGQVP</sequence>
<dbReference type="InterPro" id="IPR013749">
    <property type="entry name" value="PM/HMP-P_kinase-1"/>
</dbReference>
<evidence type="ECO:0000256" key="13">
    <source>
        <dbReference type="ARBA" id="ARBA00037917"/>
    </source>
</evidence>
<evidence type="ECO:0000256" key="10">
    <source>
        <dbReference type="ARBA" id="ARBA00022777"/>
    </source>
</evidence>
<comment type="pathway">
    <text evidence="13">Cofactor biosynthesis; thiamine diphosphate biosynthesis; 4-amino-2-methyl-5-diphosphomethylpyrimidine from 5-amino-1-(5-phospho-D-ribosyl)imidazole: step 2/3.</text>
</comment>
<evidence type="ECO:0000256" key="6">
    <source>
        <dbReference type="ARBA" id="ARBA00012963"/>
    </source>
</evidence>
<keyword evidence="8" id="KW-0808">Transferase</keyword>
<keyword evidence="12" id="KW-0784">Thiamine biosynthesis</keyword>
<dbReference type="EC" id="2.7.1.49" evidence="5"/>
<dbReference type="Proteomes" id="UP000006556">
    <property type="component" value="Chromosome"/>
</dbReference>
<evidence type="ECO:0000313" key="18">
    <source>
        <dbReference type="Proteomes" id="UP000006556"/>
    </source>
</evidence>
<evidence type="ECO:0000313" key="17">
    <source>
        <dbReference type="EMBL" id="BAF59106.1"/>
    </source>
</evidence>
<proteinExistence type="inferred from homology"/>
<dbReference type="eggNOG" id="COG0351">
    <property type="taxonomic scope" value="Bacteria"/>
</dbReference>
<dbReference type="HOGENOM" id="CLU_020520_0_0_9"/>
<evidence type="ECO:0000256" key="2">
    <source>
        <dbReference type="ARBA" id="ARBA00000565"/>
    </source>
</evidence>
<dbReference type="CDD" id="cd01169">
    <property type="entry name" value="HMPP_kinase"/>
    <property type="match status" value="1"/>
</dbReference>
<comment type="catalytic activity">
    <reaction evidence="2">
        <text>4-amino-2-methyl-5-(phosphooxymethyl)pyrimidine + ATP = 4-amino-2-methyl-5-(diphosphooxymethyl)pyrimidine + ADP</text>
        <dbReference type="Rhea" id="RHEA:19893"/>
        <dbReference type="ChEBI" id="CHEBI:30616"/>
        <dbReference type="ChEBI" id="CHEBI:57841"/>
        <dbReference type="ChEBI" id="CHEBI:58354"/>
        <dbReference type="ChEBI" id="CHEBI:456216"/>
        <dbReference type="EC" id="2.7.4.7"/>
    </reaction>
</comment>
<evidence type="ECO:0000256" key="15">
    <source>
        <dbReference type="ARBA" id="ARBA00043176"/>
    </source>
</evidence>
<dbReference type="PANTHER" id="PTHR20858:SF17">
    <property type="entry name" value="HYDROXYMETHYLPYRIMIDINE_PHOSPHOMETHYLPYRIMIDINE KINASE THI20-RELATED"/>
    <property type="match status" value="1"/>
</dbReference>
<dbReference type="SUPFAM" id="SSF53613">
    <property type="entry name" value="Ribokinase-like"/>
    <property type="match status" value="1"/>
</dbReference>
<gene>
    <name evidence="17" type="primary">ThiD</name>
    <name evidence="17" type="ordered locus">PTH_0925</name>
</gene>
<comment type="catalytic activity">
    <reaction evidence="1">
        <text>4-amino-5-hydroxymethyl-2-methylpyrimidine + ATP = 4-amino-2-methyl-5-(phosphooxymethyl)pyrimidine + ADP + H(+)</text>
        <dbReference type="Rhea" id="RHEA:23096"/>
        <dbReference type="ChEBI" id="CHEBI:15378"/>
        <dbReference type="ChEBI" id="CHEBI:16892"/>
        <dbReference type="ChEBI" id="CHEBI:30616"/>
        <dbReference type="ChEBI" id="CHEBI:58354"/>
        <dbReference type="ChEBI" id="CHEBI:456216"/>
        <dbReference type="EC" id="2.7.1.49"/>
    </reaction>
</comment>
<evidence type="ECO:0000256" key="4">
    <source>
        <dbReference type="ARBA" id="ARBA00009879"/>
    </source>
</evidence>